<evidence type="ECO:0000313" key="2">
    <source>
        <dbReference type="EMBL" id="RKO96732.1"/>
    </source>
</evidence>
<name>A0A4P9WVP9_9FUNG</name>
<dbReference type="Proteomes" id="UP000268535">
    <property type="component" value="Unassembled WGS sequence"/>
</dbReference>
<dbReference type="EMBL" id="ML009665">
    <property type="protein sequence ID" value="RKO96732.1"/>
    <property type="molecule type" value="Genomic_DNA"/>
</dbReference>
<proteinExistence type="predicted"/>
<evidence type="ECO:0000256" key="1">
    <source>
        <dbReference type="SAM" id="MobiDB-lite"/>
    </source>
</evidence>
<reference evidence="3" key="1">
    <citation type="journal article" date="2018" name="Nat. Microbiol.">
        <title>Leveraging single-cell genomics to expand the fungal tree of life.</title>
        <authorList>
            <person name="Ahrendt S.R."/>
            <person name="Quandt C.A."/>
            <person name="Ciobanu D."/>
            <person name="Clum A."/>
            <person name="Salamov A."/>
            <person name="Andreopoulos B."/>
            <person name="Cheng J.F."/>
            <person name="Woyke T."/>
            <person name="Pelin A."/>
            <person name="Henrissat B."/>
            <person name="Reynolds N.K."/>
            <person name="Benny G.L."/>
            <person name="Smith M.E."/>
            <person name="James T.Y."/>
            <person name="Grigoriev I.V."/>
        </authorList>
    </citation>
    <scope>NUCLEOTIDE SEQUENCE [LARGE SCALE GENOMIC DNA]</scope>
    <source>
        <strain evidence="3">ATCC 52028</strain>
    </source>
</reference>
<organism evidence="2 3">
    <name type="scientific">Caulochytrium protostelioides</name>
    <dbReference type="NCBI Taxonomy" id="1555241"/>
    <lineage>
        <taxon>Eukaryota</taxon>
        <taxon>Fungi</taxon>
        <taxon>Fungi incertae sedis</taxon>
        <taxon>Chytridiomycota</taxon>
        <taxon>Chytridiomycota incertae sedis</taxon>
        <taxon>Chytridiomycetes</taxon>
        <taxon>Caulochytriales</taxon>
        <taxon>Caulochytriaceae</taxon>
        <taxon>Caulochytrium</taxon>
    </lineage>
</organism>
<gene>
    <name evidence="2" type="ORF">CAUPRSCDRAFT_11575</name>
</gene>
<dbReference type="AlphaFoldDB" id="A0A4P9WVP9"/>
<protein>
    <submittedName>
        <fullName evidence="2">Uncharacterized protein</fullName>
    </submittedName>
</protein>
<evidence type="ECO:0000313" key="3">
    <source>
        <dbReference type="Proteomes" id="UP000268535"/>
    </source>
</evidence>
<accession>A0A4P9WVP9</accession>
<feature type="region of interest" description="Disordered" evidence="1">
    <location>
        <begin position="28"/>
        <end position="87"/>
    </location>
</feature>
<sequence>MRFIACQPVIGPAELLAVLKARTLSRSPWVAASSPPEPSERSEAAPGDADPRGGPSPSRQADLHASSSQARATDGSPPGREHGSAHAVGCGTGWPLVLQRFSARSPVCRPLMVQALREELDALAFRVRAQPLDVLDRRPVPQLRREQDRGVGAHQQMVDAQRDGDCVGAVQRPELCQLKEQHRLEGTQHRVGRFRVASQVLADALEPRGEYKLDLREIAREPQLSLFAERVHQRDLGQEGMNQALAHRAQPCRRFGPAPQPRDNFFGDPAQLGAELIQEWALARAVAVARGGRGLCRAPGIRVLRDAEQLALALGNHPAKQPGHKVRERGFQLRAGRMQLLVQSVLLKRVADAVHVVDELPREIDHVDVQLLRRADGAQARERHRQPRLLRDGRLELPVRQPETLGHVLADREQHMRIKLDGFQLVQRDSVPLVDFIQHGREAARAGSIWERGLHRIGETPHDLVEVRGLEETKRFEQHLAVMGLELPLLHDRAELAQQPGVAGLERIQHLQSGLRQPPEILLDRLGQLRQILRQKRGHRVQTRRGHRGVGRRARPLAGMGRVLRLPVHVADHSKELAVRVFALGQNPVYELQPRDHVHEAARPLLHVVPELLDRDPLEHERVPEQLGGLVDRVVGDVVDDVEQIQVVQDMHGTQYVVLAEFLQAVAQAARRELHEPRLRLGHVGAAFVGDEIDPMQVRVGQPSLQIADERGGFDQLGLVARWDRGRRGRVLSRRRVRRRRPSSSQRCRRRVEARVLALLHKPLPLREHAVQLSEGLVGRLRRVQHALARRIPGLEPQRHLLLRGLELRHLRPDLEHGLVGRREVAHVGEQLGMVHRDLALDLPLELLDVVPELRQHRRALHAHQSILRLRQQRFRHSRAVEVGRQVRLVVAQLFPPP</sequence>